<comment type="subcellular location">
    <subcellularLocation>
        <location evidence="1">Cell membrane</location>
        <topology evidence="1">Multi-pass membrane protein</topology>
    </subcellularLocation>
</comment>
<feature type="transmembrane region" description="Helical" evidence="7">
    <location>
        <begin position="620"/>
        <end position="642"/>
    </location>
</feature>
<evidence type="ECO:0000313" key="9">
    <source>
        <dbReference type="EMBL" id="SDQ16261.1"/>
    </source>
</evidence>
<protein>
    <submittedName>
        <fullName evidence="9">Putative ABC transport system permease protein</fullName>
    </submittedName>
</protein>
<keyword evidence="4 7" id="KW-1133">Transmembrane helix</keyword>
<dbReference type="PANTHER" id="PTHR30287">
    <property type="entry name" value="MEMBRANE COMPONENT OF PREDICTED ABC SUPERFAMILY METABOLITE UPTAKE TRANSPORTER"/>
    <property type="match status" value="1"/>
</dbReference>
<evidence type="ECO:0000256" key="7">
    <source>
        <dbReference type="SAM" id="Phobius"/>
    </source>
</evidence>
<evidence type="ECO:0000259" key="8">
    <source>
        <dbReference type="Pfam" id="PF02687"/>
    </source>
</evidence>
<evidence type="ECO:0000313" key="10">
    <source>
        <dbReference type="Proteomes" id="UP000199481"/>
    </source>
</evidence>
<feature type="transmembrane region" description="Helical" evidence="7">
    <location>
        <begin position="21"/>
        <end position="38"/>
    </location>
</feature>
<feature type="domain" description="ABC3 transporter permease C-terminal" evidence="8">
    <location>
        <begin position="977"/>
        <end position="1092"/>
    </location>
</feature>
<dbReference type="InterPro" id="IPR003838">
    <property type="entry name" value="ABC3_permease_C"/>
</dbReference>
<feature type="transmembrane region" description="Helical" evidence="7">
    <location>
        <begin position="741"/>
        <end position="761"/>
    </location>
</feature>
<gene>
    <name evidence="9" type="ORF">SAMN04487752_1037</name>
</gene>
<keyword evidence="5 7" id="KW-0472">Membrane</keyword>
<reference evidence="10" key="1">
    <citation type="submission" date="2016-10" db="EMBL/GenBank/DDBJ databases">
        <authorList>
            <person name="Varghese N."/>
            <person name="Submissions S."/>
        </authorList>
    </citation>
    <scope>NUCLEOTIDE SEQUENCE [LARGE SCALE GENOMIC DNA]</scope>
    <source>
        <strain evidence="10">MPL-11</strain>
    </source>
</reference>
<proteinExistence type="predicted"/>
<feature type="transmembrane region" description="Helical" evidence="7">
    <location>
        <begin position="971"/>
        <end position="993"/>
    </location>
</feature>
<dbReference type="GO" id="GO:0005886">
    <property type="term" value="C:plasma membrane"/>
    <property type="evidence" value="ECO:0007669"/>
    <property type="project" value="UniProtKB-SubCell"/>
</dbReference>
<dbReference type="EMBL" id="FNJW01000008">
    <property type="protein sequence ID" value="SDQ16261.1"/>
    <property type="molecule type" value="Genomic_DNA"/>
</dbReference>
<evidence type="ECO:0000256" key="4">
    <source>
        <dbReference type="ARBA" id="ARBA00022989"/>
    </source>
</evidence>
<dbReference type="RefSeq" id="WP_226776611.1">
    <property type="nucleotide sequence ID" value="NZ_CP084916.1"/>
</dbReference>
<feature type="transmembrane region" description="Helical" evidence="7">
    <location>
        <begin position="571"/>
        <end position="592"/>
    </location>
</feature>
<organism evidence="9 10">
    <name type="scientific">Carnobacterium viridans</name>
    <dbReference type="NCBI Taxonomy" id="174587"/>
    <lineage>
        <taxon>Bacteria</taxon>
        <taxon>Bacillati</taxon>
        <taxon>Bacillota</taxon>
        <taxon>Bacilli</taxon>
        <taxon>Lactobacillales</taxon>
        <taxon>Carnobacteriaceae</taxon>
        <taxon>Carnobacterium</taxon>
    </lineage>
</organism>
<accession>A0A1H0YMT6</accession>
<dbReference type="InterPro" id="IPR038766">
    <property type="entry name" value="Membrane_comp_ABC_pdt"/>
</dbReference>
<feature type="transmembrane region" description="Helical" evidence="7">
    <location>
        <begin position="1027"/>
        <end position="1048"/>
    </location>
</feature>
<feature type="transmembrane region" description="Helical" evidence="7">
    <location>
        <begin position="662"/>
        <end position="688"/>
    </location>
</feature>
<evidence type="ECO:0000256" key="6">
    <source>
        <dbReference type="SAM" id="Coils"/>
    </source>
</evidence>
<keyword evidence="10" id="KW-1185">Reference proteome</keyword>
<dbReference type="AlphaFoldDB" id="A0A1H0YMT6"/>
<dbReference type="PANTHER" id="PTHR30287:SF1">
    <property type="entry name" value="INNER MEMBRANE PROTEIN"/>
    <property type="match status" value="1"/>
</dbReference>
<feature type="coiled-coil region" evidence="6">
    <location>
        <begin position="230"/>
        <end position="354"/>
    </location>
</feature>
<dbReference type="Proteomes" id="UP000199481">
    <property type="component" value="Unassembled WGS sequence"/>
</dbReference>
<feature type="coiled-coil region" evidence="6">
    <location>
        <begin position="462"/>
        <end position="539"/>
    </location>
</feature>
<evidence type="ECO:0000256" key="2">
    <source>
        <dbReference type="ARBA" id="ARBA00022475"/>
    </source>
</evidence>
<sequence>MKKKALWKDIFKEMGKSKTRFLSIFAIITLGVAFFAGIKATGPDMIDTADHYYKEANLMDTKVLSTYGLNEDDKALLESIDGADVTMSYSQDVILKDSSLVTKVMSYSLAEKASQNNYMIASGRLPEKTGEVALDNNSKMTGAYTIGDTVTLSSESEDTNLEDTFATTTFEVVGFVDTPQYIENSSRGQSTVGKGTVDGFAVIPEEDFTSEFYTEAYVSFEQNDSLISYSPEYEDNVEKQIEQIEELVEKRPEERLAEIRSEAQIEIDEGQAEIDDAKQQLDDGQKQLEDAKATLDQGQADYNEGLATLETQTADAQATIDQKRQELETGKAELATKEADLQAAQTQLIDARNNFEAQKITAEQSLANGETFIDNARAVLSVPMESVPVETQTSITQAATAVDPSLGEAFTGYFAGVVPSSTVSAAVDGVATTFEENRAQLNAAEAELVANEQSVTQGLADIEAAKTTLANGEAQLADAQEQLNQEKANGEAKLATALEKLETGQADYETALAEFEKESADAEKEISDGEAELAGAKKELEKLEMPEYYVLDRSTNPGYSEFSDNADRISAIAQVFPVFFFLIAALVCLTTMTRMVEEERLQIGTLKALGYSNLDISKKFLVYASVASILGTIIGLAIGYQLFPNVIFNAYGSMYNLPPIRITYYISYGVISFAVALLCTVMSAYLAVRVALQSTPSMLMRPKAPKVGKRILLERMPFIWSKLGFIQKVTARNLFRYKQRMLMTVLGVAGCTALILTGFGISDSISDVAGLQYGKIMKYDAIVALNTDASDAEKAEYDEELAKQSAVQESLKVSQESYTVDVEGVNTQTVTVFVPETTENFEDYVLLNDRSSGQTYSLPEEGTIISEKLADLIDVEKGDTVTLTDSDNNEVEVVINEIVENYTGHYVYMNKDYFETTFGKSPEYTTELLNYGEGKINEETLGSSLTEQPSVLSVNFVSDVSKSFEETMGSLGIVTLVLIISAGLLAFVVLYNLTNINVSERERELSTIKVLGFFDKEVTMYIYRENIILTLMGIVVGSFLGVLLHSFVLDTAEVDLLMFSPTIQPLSYLYSGIITLIFSGIVMIAMHYKLKNVDMIEALKSVD</sequence>
<dbReference type="Gene3D" id="1.10.287.1490">
    <property type="match status" value="1"/>
</dbReference>
<keyword evidence="6" id="KW-0175">Coiled coil</keyword>
<evidence type="ECO:0000256" key="1">
    <source>
        <dbReference type="ARBA" id="ARBA00004651"/>
    </source>
</evidence>
<feature type="transmembrane region" description="Helical" evidence="7">
    <location>
        <begin position="1068"/>
        <end position="1088"/>
    </location>
</feature>
<keyword evidence="2" id="KW-1003">Cell membrane</keyword>
<name>A0A1H0YMT6_9LACT</name>
<evidence type="ECO:0000256" key="3">
    <source>
        <dbReference type="ARBA" id="ARBA00022692"/>
    </source>
</evidence>
<evidence type="ECO:0000256" key="5">
    <source>
        <dbReference type="ARBA" id="ARBA00023136"/>
    </source>
</evidence>
<dbReference type="Pfam" id="PF02687">
    <property type="entry name" value="FtsX"/>
    <property type="match status" value="2"/>
</dbReference>
<keyword evidence="3 7" id="KW-0812">Transmembrane</keyword>
<feature type="domain" description="ABC3 transporter permease C-terminal" evidence="8">
    <location>
        <begin position="575"/>
        <end position="692"/>
    </location>
</feature>